<name>A0A1M6W755_9GAMM</name>
<dbReference type="AlphaFoldDB" id="A0A1M6W755"/>
<accession>A0A1M6W755</accession>
<proteinExistence type="predicted"/>
<dbReference type="EMBL" id="FRAQ01000006">
    <property type="protein sequence ID" value="SHK89325.1"/>
    <property type="molecule type" value="Genomic_DNA"/>
</dbReference>
<organism evidence="1 2">
    <name type="scientific">Marinobacter antarcticus</name>
    <dbReference type="NCBI Taxonomy" id="564117"/>
    <lineage>
        <taxon>Bacteria</taxon>
        <taxon>Pseudomonadati</taxon>
        <taxon>Pseudomonadota</taxon>
        <taxon>Gammaproteobacteria</taxon>
        <taxon>Pseudomonadales</taxon>
        <taxon>Marinobacteraceae</taxon>
        <taxon>Marinobacter</taxon>
    </lineage>
</organism>
<reference evidence="2" key="1">
    <citation type="submission" date="2016-11" db="EMBL/GenBank/DDBJ databases">
        <authorList>
            <person name="Varghese N."/>
            <person name="Submissions S."/>
        </authorList>
    </citation>
    <scope>NUCLEOTIDE SEQUENCE [LARGE SCALE GENOMIC DNA]</scope>
    <source>
        <strain evidence="2">CGMCC 1.10835</strain>
    </source>
</reference>
<dbReference type="RefSeq" id="WP_072799857.1">
    <property type="nucleotide sequence ID" value="NZ_FRAQ01000006.1"/>
</dbReference>
<dbReference type="OrthoDB" id="9905081at2"/>
<dbReference type="Proteomes" id="UP000184497">
    <property type="component" value="Unassembled WGS sequence"/>
</dbReference>
<sequence>MKYSAPLKEIGSRMAKAAEKSSHARSLQIHVNQMVRSVEGLENFSANKSPKDTDAGHTLKIAAQAKRLQTETQRWEKSLNDNARRGINELDMAITEKAGLRETLHGAEIRAAFRGMSFKERGEALNAALKAGDGATIAAISEAPALLSGVTSDMQTRYREGLQEAMAPEETAAKADLFEAFDAGLVALGIVRKSIDSGYDPVQLREIEESEAQSAEAYRALESSYNPVPADAD</sequence>
<keyword evidence="2" id="KW-1185">Reference proteome</keyword>
<gene>
    <name evidence="1" type="ORF">SAMN05216369_3515</name>
</gene>
<protein>
    <submittedName>
        <fullName evidence="1">Uncharacterized protein</fullName>
    </submittedName>
</protein>
<evidence type="ECO:0000313" key="1">
    <source>
        <dbReference type="EMBL" id="SHK89325.1"/>
    </source>
</evidence>
<evidence type="ECO:0000313" key="2">
    <source>
        <dbReference type="Proteomes" id="UP000184497"/>
    </source>
</evidence>